<proteinExistence type="predicted"/>
<feature type="compositionally biased region" description="Basic and acidic residues" evidence="1">
    <location>
        <begin position="56"/>
        <end position="85"/>
    </location>
</feature>
<feature type="region of interest" description="Disordered" evidence="1">
    <location>
        <begin position="1"/>
        <end position="21"/>
    </location>
</feature>
<dbReference type="EMBL" id="CAMGYJ010000003">
    <property type="protein sequence ID" value="CAI0392087.1"/>
    <property type="molecule type" value="Genomic_DNA"/>
</dbReference>
<accession>A0AAV0I333</accession>
<evidence type="ECO:0000313" key="2">
    <source>
        <dbReference type="EMBL" id="CAI0392087.1"/>
    </source>
</evidence>
<comment type="caution">
    <text evidence="2">The sequence shown here is derived from an EMBL/GenBank/DDBJ whole genome shotgun (WGS) entry which is preliminary data.</text>
</comment>
<dbReference type="Proteomes" id="UP001154282">
    <property type="component" value="Unassembled WGS sequence"/>
</dbReference>
<organism evidence="2 3">
    <name type="scientific">Linum tenue</name>
    <dbReference type="NCBI Taxonomy" id="586396"/>
    <lineage>
        <taxon>Eukaryota</taxon>
        <taxon>Viridiplantae</taxon>
        <taxon>Streptophyta</taxon>
        <taxon>Embryophyta</taxon>
        <taxon>Tracheophyta</taxon>
        <taxon>Spermatophyta</taxon>
        <taxon>Magnoliopsida</taxon>
        <taxon>eudicotyledons</taxon>
        <taxon>Gunneridae</taxon>
        <taxon>Pentapetalae</taxon>
        <taxon>rosids</taxon>
        <taxon>fabids</taxon>
        <taxon>Malpighiales</taxon>
        <taxon>Linaceae</taxon>
        <taxon>Linum</taxon>
    </lineage>
</organism>
<dbReference type="AlphaFoldDB" id="A0AAV0I333"/>
<feature type="compositionally biased region" description="Low complexity" evidence="1">
    <location>
        <begin position="9"/>
        <end position="20"/>
    </location>
</feature>
<evidence type="ECO:0000256" key="1">
    <source>
        <dbReference type="SAM" id="MobiDB-lite"/>
    </source>
</evidence>
<keyword evidence="3" id="KW-1185">Reference proteome</keyword>
<reference evidence="2" key="1">
    <citation type="submission" date="2022-08" db="EMBL/GenBank/DDBJ databases">
        <authorList>
            <person name="Gutierrez-Valencia J."/>
        </authorList>
    </citation>
    <scope>NUCLEOTIDE SEQUENCE</scope>
</reference>
<sequence>MSYTNPTINPTRPKTKLNPPNKKKRKIIWLVAIFRTSTSWFRLEHEHHHLRLPGSESEREGVPRVVGQDREVGREERGGGRERRSGGLLFVGGGGCGRVGEELEEL</sequence>
<protein>
    <submittedName>
        <fullName evidence="2">Uncharacterized protein</fullName>
    </submittedName>
</protein>
<feature type="region of interest" description="Disordered" evidence="1">
    <location>
        <begin position="49"/>
        <end position="88"/>
    </location>
</feature>
<evidence type="ECO:0000313" key="3">
    <source>
        <dbReference type="Proteomes" id="UP001154282"/>
    </source>
</evidence>
<gene>
    <name evidence="2" type="ORF">LITE_LOCUS7399</name>
</gene>
<name>A0AAV0I333_9ROSI</name>